<keyword evidence="3" id="KW-0808">Transferase</keyword>
<dbReference type="Pfam" id="PF00069">
    <property type="entry name" value="Pkinase"/>
    <property type="match status" value="2"/>
</dbReference>
<dbReference type="GO" id="GO:0005524">
    <property type="term" value="F:ATP binding"/>
    <property type="evidence" value="ECO:0007669"/>
    <property type="project" value="UniProtKB-KW"/>
</dbReference>
<dbReference type="InterPro" id="IPR011009">
    <property type="entry name" value="Kinase-like_dom_sf"/>
</dbReference>
<dbReference type="Gene3D" id="1.10.510.10">
    <property type="entry name" value="Transferase(Phosphotransferase) domain 1"/>
    <property type="match status" value="1"/>
</dbReference>
<evidence type="ECO:0000256" key="4">
    <source>
        <dbReference type="ARBA" id="ARBA00022741"/>
    </source>
</evidence>
<evidence type="ECO:0000256" key="1">
    <source>
        <dbReference type="ARBA" id="ARBA00012513"/>
    </source>
</evidence>
<dbReference type="AlphaFoldDB" id="A0A6J3MK07"/>
<evidence type="ECO:0000256" key="8">
    <source>
        <dbReference type="ARBA" id="ARBA00048679"/>
    </source>
</evidence>
<evidence type="ECO:0000313" key="10">
    <source>
        <dbReference type="Proteomes" id="UP000504637"/>
    </source>
</evidence>
<dbReference type="PANTHER" id="PTHR47634:SF9">
    <property type="entry name" value="PROTEIN KINASE DOMAIN-CONTAINING PROTEIN-RELATED"/>
    <property type="match status" value="1"/>
</dbReference>
<protein>
    <recommendedName>
        <fullName evidence="1">non-specific serine/threonine protein kinase</fullName>
        <ecNumber evidence="1">2.7.11.1</ecNumber>
    </recommendedName>
</protein>
<reference evidence="11" key="3">
    <citation type="submission" date="2025-08" db="UniProtKB">
        <authorList>
            <consortium name="RefSeq"/>
        </authorList>
    </citation>
    <scope>IDENTIFICATION</scope>
    <source>
        <strain evidence="11">CBS 342.82</strain>
    </source>
</reference>
<dbReference type="PANTHER" id="PTHR47634">
    <property type="entry name" value="PROTEIN KINASE DOMAIN-CONTAINING PROTEIN-RELATED"/>
    <property type="match status" value="1"/>
</dbReference>
<evidence type="ECO:0000259" key="9">
    <source>
        <dbReference type="PROSITE" id="PS50011"/>
    </source>
</evidence>
<evidence type="ECO:0000313" key="11">
    <source>
        <dbReference type="RefSeq" id="XP_033464318.1"/>
    </source>
</evidence>
<evidence type="ECO:0000256" key="5">
    <source>
        <dbReference type="ARBA" id="ARBA00022777"/>
    </source>
</evidence>
<comment type="catalytic activity">
    <reaction evidence="7">
        <text>L-threonyl-[protein] + ATP = O-phospho-L-threonyl-[protein] + ADP + H(+)</text>
        <dbReference type="Rhea" id="RHEA:46608"/>
        <dbReference type="Rhea" id="RHEA-COMP:11060"/>
        <dbReference type="Rhea" id="RHEA-COMP:11605"/>
        <dbReference type="ChEBI" id="CHEBI:15378"/>
        <dbReference type="ChEBI" id="CHEBI:30013"/>
        <dbReference type="ChEBI" id="CHEBI:30616"/>
        <dbReference type="ChEBI" id="CHEBI:61977"/>
        <dbReference type="ChEBI" id="CHEBI:456216"/>
        <dbReference type="EC" id="2.7.11.1"/>
    </reaction>
</comment>
<organism evidence="11">
    <name type="scientific">Dissoconium aciculare CBS 342.82</name>
    <dbReference type="NCBI Taxonomy" id="1314786"/>
    <lineage>
        <taxon>Eukaryota</taxon>
        <taxon>Fungi</taxon>
        <taxon>Dikarya</taxon>
        <taxon>Ascomycota</taxon>
        <taxon>Pezizomycotina</taxon>
        <taxon>Dothideomycetes</taxon>
        <taxon>Dothideomycetidae</taxon>
        <taxon>Mycosphaerellales</taxon>
        <taxon>Dissoconiaceae</taxon>
        <taxon>Dissoconium</taxon>
    </lineage>
</organism>
<dbReference type="InterPro" id="IPR000719">
    <property type="entry name" value="Prot_kinase_dom"/>
</dbReference>
<reference evidence="11" key="1">
    <citation type="submission" date="2020-01" db="EMBL/GenBank/DDBJ databases">
        <authorList>
            <consortium name="DOE Joint Genome Institute"/>
            <person name="Haridas S."/>
            <person name="Albert R."/>
            <person name="Binder M."/>
            <person name="Bloem J."/>
            <person name="Labutti K."/>
            <person name="Salamov A."/>
            <person name="Andreopoulos B."/>
            <person name="Baker S.E."/>
            <person name="Barry K."/>
            <person name="Bills G."/>
            <person name="Bluhm B.H."/>
            <person name="Cannon C."/>
            <person name="Castanera R."/>
            <person name="Culley D.E."/>
            <person name="Daum C."/>
            <person name="Ezra D."/>
            <person name="Gonzalez J.B."/>
            <person name="Henrissat B."/>
            <person name="Kuo A."/>
            <person name="Liang C."/>
            <person name="Lipzen A."/>
            <person name="Lutzoni F."/>
            <person name="Magnuson J."/>
            <person name="Mondo S."/>
            <person name="Nolan M."/>
            <person name="Ohm R."/>
            <person name="Pangilinan J."/>
            <person name="Park H.-J."/>
            <person name="Ramirez L."/>
            <person name="Alfaro M."/>
            <person name="Sun H."/>
            <person name="Tritt A."/>
            <person name="Yoshinaga Y."/>
            <person name="Zwiers L.-H."/>
            <person name="Turgeon B.G."/>
            <person name="Goodwin S.B."/>
            <person name="Spatafora J.W."/>
            <person name="Crous P.W."/>
            <person name="Grigoriev I.V."/>
        </authorList>
    </citation>
    <scope>NUCLEOTIDE SEQUENCE</scope>
    <source>
        <strain evidence="11">CBS 342.82</strain>
    </source>
</reference>
<dbReference type="GO" id="GO:0000245">
    <property type="term" value="P:spliceosomal complex assembly"/>
    <property type="evidence" value="ECO:0007669"/>
    <property type="project" value="TreeGrafter"/>
</dbReference>
<sequence>MSTSKRVITQLARPQRSSAVTNLRAPWPRRSFAQQAAAIKTFPVHGAPLLDSNSKVEEENWDWYSPDVFYPVNIGELFPPRYQVLGKLGFGTRSTVWLCRDLSVDKYVTLKVCERNSIAAARELSAFRQLNLSRATHPGGQMVRRLLDTFKIRRVSGEHVCLVHEPLGPSIEMLRNTLPDRRLPKILLQNILKTLLMALDFLHNEAKMIHTDLQAGNVHLRIRDTSILEEFEEQELNDPSPRKPIGKSFIFKSRDLAWDQDPGHPILCDFGEARYGKTSYTDPIQPSAYRSPEVMFGVPWTSSVDIWNVGVMTWHMYQNRLLFPATDENGNYSEKIQLAAMAARIGPPPLEFLVRSTQRQKYNASISEEAAKSTETSLEESEQFLDPAERKLFCQFIRKMVQWVPERRKTAKQLLDDPWLNS</sequence>
<dbReference type="RefSeq" id="XP_033464318.1">
    <property type="nucleotide sequence ID" value="XM_033603672.1"/>
</dbReference>
<dbReference type="SMART" id="SM00220">
    <property type="entry name" value="S_TKc"/>
    <property type="match status" value="1"/>
</dbReference>
<keyword evidence="10" id="KW-1185">Reference proteome</keyword>
<dbReference type="GO" id="GO:0050684">
    <property type="term" value="P:regulation of mRNA processing"/>
    <property type="evidence" value="ECO:0007669"/>
    <property type="project" value="TreeGrafter"/>
</dbReference>
<dbReference type="GO" id="GO:0004674">
    <property type="term" value="F:protein serine/threonine kinase activity"/>
    <property type="evidence" value="ECO:0007669"/>
    <property type="project" value="UniProtKB-KW"/>
</dbReference>
<keyword evidence="4" id="KW-0547">Nucleotide-binding</keyword>
<dbReference type="SUPFAM" id="SSF56112">
    <property type="entry name" value="Protein kinase-like (PK-like)"/>
    <property type="match status" value="1"/>
</dbReference>
<feature type="domain" description="Protein kinase" evidence="9">
    <location>
        <begin position="82"/>
        <end position="420"/>
    </location>
</feature>
<gene>
    <name evidence="11" type="ORF">K489DRAFT_375370</name>
</gene>
<keyword evidence="6" id="KW-0067">ATP-binding</keyword>
<accession>A0A6J3MK07</accession>
<dbReference type="Gene3D" id="3.30.200.20">
    <property type="entry name" value="Phosphorylase Kinase, domain 1"/>
    <property type="match status" value="1"/>
</dbReference>
<dbReference type="PROSITE" id="PS50011">
    <property type="entry name" value="PROTEIN_KINASE_DOM"/>
    <property type="match status" value="1"/>
</dbReference>
<dbReference type="InterPro" id="IPR051334">
    <property type="entry name" value="SRPK"/>
</dbReference>
<evidence type="ECO:0000256" key="2">
    <source>
        <dbReference type="ARBA" id="ARBA00022527"/>
    </source>
</evidence>
<dbReference type="Proteomes" id="UP000504637">
    <property type="component" value="Unplaced"/>
</dbReference>
<keyword evidence="2" id="KW-0723">Serine/threonine-protein kinase</keyword>
<reference evidence="11" key="2">
    <citation type="submission" date="2020-04" db="EMBL/GenBank/DDBJ databases">
        <authorList>
            <consortium name="NCBI Genome Project"/>
        </authorList>
    </citation>
    <scope>NUCLEOTIDE SEQUENCE</scope>
    <source>
        <strain evidence="11">CBS 342.82</strain>
    </source>
</reference>
<keyword evidence="5" id="KW-0418">Kinase</keyword>
<comment type="catalytic activity">
    <reaction evidence="8">
        <text>L-seryl-[protein] + ATP = O-phospho-L-seryl-[protein] + ADP + H(+)</text>
        <dbReference type="Rhea" id="RHEA:17989"/>
        <dbReference type="Rhea" id="RHEA-COMP:9863"/>
        <dbReference type="Rhea" id="RHEA-COMP:11604"/>
        <dbReference type="ChEBI" id="CHEBI:15378"/>
        <dbReference type="ChEBI" id="CHEBI:29999"/>
        <dbReference type="ChEBI" id="CHEBI:30616"/>
        <dbReference type="ChEBI" id="CHEBI:83421"/>
        <dbReference type="ChEBI" id="CHEBI:456216"/>
        <dbReference type="EC" id="2.7.11.1"/>
    </reaction>
</comment>
<proteinExistence type="predicted"/>
<dbReference type="GeneID" id="54361472"/>
<dbReference type="OrthoDB" id="5979581at2759"/>
<evidence type="ECO:0000256" key="7">
    <source>
        <dbReference type="ARBA" id="ARBA00047899"/>
    </source>
</evidence>
<evidence type="ECO:0000256" key="6">
    <source>
        <dbReference type="ARBA" id="ARBA00022840"/>
    </source>
</evidence>
<dbReference type="EC" id="2.7.11.1" evidence="1"/>
<evidence type="ECO:0000256" key="3">
    <source>
        <dbReference type="ARBA" id="ARBA00022679"/>
    </source>
</evidence>
<name>A0A6J3MK07_9PEZI</name>